<protein>
    <recommendedName>
        <fullName evidence="3">Glycosyl transferase family 2</fullName>
    </recommendedName>
</protein>
<dbReference type="InterPro" id="IPR029044">
    <property type="entry name" value="Nucleotide-diphossugar_trans"/>
</dbReference>
<dbReference type="EMBL" id="FOXV01000005">
    <property type="protein sequence ID" value="SFQ41876.1"/>
    <property type="molecule type" value="Genomic_DNA"/>
</dbReference>
<evidence type="ECO:0000313" key="1">
    <source>
        <dbReference type="EMBL" id="SFQ41876.1"/>
    </source>
</evidence>
<dbReference type="RefSeq" id="WP_093010821.1">
    <property type="nucleotide sequence ID" value="NZ_FOXV01000005.1"/>
</dbReference>
<accession>A0A1I5YCF4</accession>
<evidence type="ECO:0000313" key="2">
    <source>
        <dbReference type="Proteomes" id="UP000243106"/>
    </source>
</evidence>
<dbReference type="CDD" id="cd00761">
    <property type="entry name" value="Glyco_tranf_GTA_type"/>
    <property type="match status" value="1"/>
</dbReference>
<organism evidence="1 2">
    <name type="scientific">Roseivivax halotolerans</name>
    <dbReference type="NCBI Taxonomy" id="93684"/>
    <lineage>
        <taxon>Bacteria</taxon>
        <taxon>Pseudomonadati</taxon>
        <taxon>Pseudomonadota</taxon>
        <taxon>Alphaproteobacteria</taxon>
        <taxon>Rhodobacterales</taxon>
        <taxon>Roseobacteraceae</taxon>
        <taxon>Roseivivax</taxon>
    </lineage>
</organism>
<dbReference type="SUPFAM" id="SSF53448">
    <property type="entry name" value="Nucleotide-diphospho-sugar transferases"/>
    <property type="match status" value="1"/>
</dbReference>
<proteinExistence type="predicted"/>
<dbReference type="STRING" id="93684.SAMN05421853_105145"/>
<reference evidence="2" key="1">
    <citation type="submission" date="2016-10" db="EMBL/GenBank/DDBJ databases">
        <authorList>
            <person name="Varghese N."/>
            <person name="Submissions S."/>
        </authorList>
    </citation>
    <scope>NUCLEOTIDE SEQUENCE [LARGE SCALE GENOMIC DNA]</scope>
    <source>
        <strain evidence="2">JCM 10271</strain>
    </source>
</reference>
<dbReference type="Proteomes" id="UP000243106">
    <property type="component" value="Unassembled WGS sequence"/>
</dbReference>
<name>A0A1I5YCF4_9RHOB</name>
<evidence type="ECO:0008006" key="3">
    <source>
        <dbReference type="Google" id="ProtNLM"/>
    </source>
</evidence>
<keyword evidence="2" id="KW-1185">Reference proteome</keyword>
<dbReference type="AlphaFoldDB" id="A0A1I5YCF4"/>
<sequence>MAQVPATPKARRWQRLFEARAFGPERLLAQEDLQQSERAALKLRLARADAPSRDAERVVFLIPLVSRAHVGDWDAVTARLTRTLASFQAQSDPRWEAVICCQDAPPLPDDSRIRHLPFEDAEPGNDKWRKLDALARALAEDAGPASYAMSFDADDLLHPGAVGWMLRGQGPGWLVETGYVRDVAARRIALARPPSLAAPRQRAFWKLCGSCAALPHDPNLPESAAFLGAMWQHEHRMFPYLAALAGAPLQPLPEPAVLYELNHGENFGARRGRVSFKTRFVERFEIEDRATLGSVARHFADL</sequence>
<gene>
    <name evidence="1" type="ORF">SAMN05421853_105145</name>
</gene>